<keyword evidence="4" id="KW-0418">Kinase</keyword>
<dbReference type="InterPro" id="IPR037051">
    <property type="entry name" value="4-carb_acid_sugar_kinase_N_sf"/>
</dbReference>
<comment type="similarity">
    <text evidence="1">Belongs to the four-carbon acid sugar kinase family.</text>
</comment>
<dbReference type="OrthoDB" id="9778478at2"/>
<feature type="domain" description="Four-carbon acid sugar kinase nucleotide binding" evidence="8">
    <location>
        <begin position="236"/>
        <end position="404"/>
    </location>
</feature>
<evidence type="ECO:0000313" key="10">
    <source>
        <dbReference type="Proteomes" id="UP000092024"/>
    </source>
</evidence>
<accession>A0A1A5Y9D6</accession>
<dbReference type="Gene3D" id="3.40.980.20">
    <property type="entry name" value="Four-carbon acid sugar kinase, nucleotide binding domain"/>
    <property type="match status" value="1"/>
</dbReference>
<evidence type="ECO:0000256" key="6">
    <source>
        <dbReference type="ARBA" id="ARBA00023277"/>
    </source>
</evidence>
<dbReference type="STRING" id="1844972.A7K91_00980"/>
<protein>
    <recommendedName>
        <fullName evidence="11">Hrp-dependent type III effector protein</fullName>
    </recommendedName>
</protein>
<dbReference type="AlphaFoldDB" id="A0A1A5Y9D6"/>
<evidence type="ECO:0000256" key="2">
    <source>
        <dbReference type="ARBA" id="ARBA00022679"/>
    </source>
</evidence>
<dbReference type="GO" id="GO:0016301">
    <property type="term" value="F:kinase activity"/>
    <property type="evidence" value="ECO:0007669"/>
    <property type="project" value="UniProtKB-KW"/>
</dbReference>
<dbReference type="Gene3D" id="3.40.50.10840">
    <property type="entry name" value="Putative sugar-binding, N-terminal domain"/>
    <property type="match status" value="1"/>
</dbReference>
<keyword evidence="2" id="KW-0808">Transferase</keyword>
<keyword evidence="3" id="KW-0547">Nucleotide-binding</keyword>
<evidence type="ECO:0000256" key="5">
    <source>
        <dbReference type="ARBA" id="ARBA00022840"/>
    </source>
</evidence>
<dbReference type="SUPFAM" id="SSF142764">
    <property type="entry name" value="YgbK-like"/>
    <property type="match status" value="1"/>
</dbReference>
<sequence>MLKLLIIADDFTGALDTGVQFANLGVKTLVTAELDMDYKSLEDDLEVLVMDTESRYLSFDASRQTIRLILEQAKSIQVPFIYKKVDSALRGNISSEIKAVLDHFPNQKIPFIPAFPEIHRIVRDGNLYIDGQLVSESVFGHDPYEPVTESHIPKRLKAEANIEVQLTHYAGIDKATDGLLLFDSESDQSLLQIRNALKERNLLNITIGCAGFAKVLASAIFPQTRPQKESVYAPLIVISGSVNPITRQQIEYAESHKCKRFSLTPRQLLESGYWESEEGQQCLNAYLGAVSGNEVIIFETLSHYTMNNLTDYGQSKDIPPSEFRVRIAQSLGNLSKQLLIRQVNRTLLFTGGDTLFQSMQVLEINQIKPICEIRQGVVLSEMLWKDKPIQVITKSGGFGNKELFVDMNKNLLEQEEQRC</sequence>
<dbReference type="GO" id="GO:0005524">
    <property type="term" value="F:ATP binding"/>
    <property type="evidence" value="ECO:0007669"/>
    <property type="project" value="UniProtKB-KW"/>
</dbReference>
<dbReference type="InterPro" id="IPR031475">
    <property type="entry name" value="NBD_C"/>
</dbReference>
<dbReference type="Pfam" id="PF17042">
    <property type="entry name" value="NBD_C"/>
    <property type="match status" value="1"/>
</dbReference>
<dbReference type="InterPro" id="IPR042213">
    <property type="entry name" value="NBD_C_sf"/>
</dbReference>
<evidence type="ECO:0000256" key="3">
    <source>
        <dbReference type="ARBA" id="ARBA00022741"/>
    </source>
</evidence>
<dbReference type="InterPro" id="IPR010737">
    <property type="entry name" value="4-carb_acid_sugar_kinase_N"/>
</dbReference>
<dbReference type="EMBL" id="LYPA01000080">
    <property type="protein sequence ID" value="OBR62234.1"/>
    <property type="molecule type" value="Genomic_DNA"/>
</dbReference>
<evidence type="ECO:0000256" key="4">
    <source>
        <dbReference type="ARBA" id="ARBA00022777"/>
    </source>
</evidence>
<gene>
    <name evidence="9" type="ORF">A7K91_00980</name>
</gene>
<organism evidence="9 10">
    <name type="scientific">Paenibacillus oryzae</name>
    <dbReference type="NCBI Taxonomy" id="1844972"/>
    <lineage>
        <taxon>Bacteria</taxon>
        <taxon>Bacillati</taxon>
        <taxon>Bacillota</taxon>
        <taxon>Bacilli</taxon>
        <taxon>Bacillales</taxon>
        <taxon>Paenibacillaceae</taxon>
        <taxon>Paenibacillus</taxon>
    </lineage>
</organism>
<proteinExistence type="inferred from homology"/>
<keyword evidence="10" id="KW-1185">Reference proteome</keyword>
<dbReference type="RefSeq" id="WP_068687093.1">
    <property type="nucleotide sequence ID" value="NZ_LYPA01000080.1"/>
</dbReference>
<feature type="domain" description="Four-carbon acid sugar kinase N-terminal" evidence="7">
    <location>
        <begin position="4"/>
        <end position="215"/>
    </location>
</feature>
<evidence type="ECO:0000259" key="8">
    <source>
        <dbReference type="Pfam" id="PF17042"/>
    </source>
</evidence>
<evidence type="ECO:0000259" key="7">
    <source>
        <dbReference type="Pfam" id="PF07005"/>
    </source>
</evidence>
<evidence type="ECO:0000256" key="1">
    <source>
        <dbReference type="ARBA" id="ARBA00005715"/>
    </source>
</evidence>
<name>A0A1A5Y9D6_9BACL</name>
<evidence type="ECO:0000313" key="9">
    <source>
        <dbReference type="EMBL" id="OBR62234.1"/>
    </source>
</evidence>
<keyword evidence="5" id="KW-0067">ATP-binding</keyword>
<evidence type="ECO:0008006" key="11">
    <source>
        <dbReference type="Google" id="ProtNLM"/>
    </source>
</evidence>
<dbReference type="Pfam" id="PF07005">
    <property type="entry name" value="SBD_N"/>
    <property type="match status" value="1"/>
</dbReference>
<reference evidence="9 10" key="1">
    <citation type="submission" date="2016-05" db="EMBL/GenBank/DDBJ databases">
        <title>Paenibacillus oryzae. sp. nov., isolated from the rice root.</title>
        <authorList>
            <person name="Zhang J."/>
            <person name="Zhang X."/>
        </authorList>
    </citation>
    <scope>NUCLEOTIDE SEQUENCE [LARGE SCALE GENOMIC DNA]</scope>
    <source>
        <strain evidence="9 10">1DrF-4</strain>
    </source>
</reference>
<dbReference type="Proteomes" id="UP000092024">
    <property type="component" value="Unassembled WGS sequence"/>
</dbReference>
<comment type="caution">
    <text evidence="9">The sequence shown here is derived from an EMBL/GenBank/DDBJ whole genome shotgun (WGS) entry which is preliminary data.</text>
</comment>
<keyword evidence="6" id="KW-0119">Carbohydrate metabolism</keyword>